<dbReference type="GO" id="GO:0032993">
    <property type="term" value="C:protein-DNA complex"/>
    <property type="evidence" value="ECO:0007669"/>
    <property type="project" value="TreeGrafter"/>
</dbReference>
<accession>U5QN37</accession>
<evidence type="ECO:0000259" key="8">
    <source>
        <dbReference type="PROSITE" id="PS50110"/>
    </source>
</evidence>
<dbReference type="InterPro" id="IPR001867">
    <property type="entry name" value="OmpR/PhoB-type_DNA-bd"/>
</dbReference>
<dbReference type="InterPro" id="IPR016032">
    <property type="entry name" value="Sig_transdc_resp-reg_C-effctor"/>
</dbReference>
<dbReference type="STRING" id="1183438.GKIL_4146"/>
<dbReference type="KEGG" id="glj:GKIL_4146"/>
<dbReference type="GO" id="GO:0006355">
    <property type="term" value="P:regulation of DNA-templated transcription"/>
    <property type="evidence" value="ECO:0007669"/>
    <property type="project" value="InterPro"/>
</dbReference>
<dbReference type="SMART" id="SM00862">
    <property type="entry name" value="Trans_reg_C"/>
    <property type="match status" value="1"/>
</dbReference>
<reference evidence="10 11" key="1">
    <citation type="journal article" date="2013" name="PLoS ONE">
        <title>Cultivation and Complete Genome Sequencing of Gloeobacter kilaueensis sp. nov., from a Lava Cave in Kilauea Caldera, Hawai'i.</title>
        <authorList>
            <person name="Saw J.H."/>
            <person name="Schatz M."/>
            <person name="Brown M.V."/>
            <person name="Kunkel D.D."/>
            <person name="Foster J.S."/>
            <person name="Shick H."/>
            <person name="Christensen S."/>
            <person name="Hou S."/>
            <person name="Wan X."/>
            <person name="Donachie S.P."/>
        </authorList>
    </citation>
    <scope>NUCLEOTIDE SEQUENCE [LARGE SCALE GENOMIC DNA]</scope>
    <source>
        <strain evidence="11">JS</strain>
    </source>
</reference>
<dbReference type="InterPro" id="IPR036388">
    <property type="entry name" value="WH-like_DNA-bd_sf"/>
</dbReference>
<evidence type="ECO:0000256" key="1">
    <source>
        <dbReference type="ARBA" id="ARBA00022553"/>
    </source>
</evidence>
<feature type="DNA-binding region" description="OmpR/PhoB-type" evidence="7">
    <location>
        <begin position="136"/>
        <end position="234"/>
    </location>
</feature>
<protein>
    <submittedName>
        <fullName evidence="10">Two component transcriptional regulator, winged helix family</fullName>
    </submittedName>
</protein>
<dbReference type="FunFam" id="1.10.10.10:FF:000005">
    <property type="entry name" value="Two-component system response regulator"/>
    <property type="match status" value="1"/>
</dbReference>
<feature type="domain" description="Response regulatory" evidence="8">
    <location>
        <begin position="14"/>
        <end position="128"/>
    </location>
</feature>
<keyword evidence="4 7" id="KW-0238">DNA-binding</keyword>
<dbReference type="GO" id="GO:0005829">
    <property type="term" value="C:cytosol"/>
    <property type="evidence" value="ECO:0007669"/>
    <property type="project" value="TreeGrafter"/>
</dbReference>
<evidence type="ECO:0000259" key="9">
    <source>
        <dbReference type="PROSITE" id="PS51755"/>
    </source>
</evidence>
<dbReference type="eggNOG" id="COG0745">
    <property type="taxonomic scope" value="Bacteria"/>
</dbReference>
<gene>
    <name evidence="10" type="ORF">GKIL_4146</name>
</gene>
<evidence type="ECO:0000256" key="6">
    <source>
        <dbReference type="PROSITE-ProRule" id="PRU00169"/>
    </source>
</evidence>
<dbReference type="CDD" id="cd00383">
    <property type="entry name" value="trans_reg_C"/>
    <property type="match status" value="1"/>
</dbReference>
<dbReference type="PANTHER" id="PTHR48111">
    <property type="entry name" value="REGULATOR OF RPOS"/>
    <property type="match status" value="1"/>
</dbReference>
<dbReference type="GO" id="GO:0000156">
    <property type="term" value="F:phosphorelay response regulator activity"/>
    <property type="evidence" value="ECO:0007669"/>
    <property type="project" value="TreeGrafter"/>
</dbReference>
<keyword evidence="2" id="KW-0902">Two-component regulatory system</keyword>
<dbReference type="PROSITE" id="PS51755">
    <property type="entry name" value="OMPR_PHOB"/>
    <property type="match status" value="1"/>
</dbReference>
<dbReference type="InterPro" id="IPR039420">
    <property type="entry name" value="WalR-like"/>
</dbReference>
<dbReference type="PROSITE" id="PS50110">
    <property type="entry name" value="RESPONSE_REGULATORY"/>
    <property type="match status" value="1"/>
</dbReference>
<name>U5QN37_GLOK1</name>
<dbReference type="HOGENOM" id="CLU_000445_30_1_3"/>
<keyword evidence="1" id="KW-0597">Phosphoprotein</keyword>
<dbReference type="SUPFAM" id="SSF46894">
    <property type="entry name" value="C-terminal effector domain of the bipartite response regulators"/>
    <property type="match status" value="1"/>
</dbReference>
<evidence type="ECO:0000256" key="5">
    <source>
        <dbReference type="ARBA" id="ARBA00023163"/>
    </source>
</evidence>
<dbReference type="Pfam" id="PF00486">
    <property type="entry name" value="Trans_reg_C"/>
    <property type="match status" value="1"/>
</dbReference>
<dbReference type="InterPro" id="IPR011006">
    <property type="entry name" value="CheY-like_superfamily"/>
</dbReference>
<dbReference type="Gene3D" id="1.10.10.10">
    <property type="entry name" value="Winged helix-like DNA-binding domain superfamily/Winged helix DNA-binding domain"/>
    <property type="match status" value="1"/>
</dbReference>
<sequence length="234" mass="26092">MLASPISRSARRFTVLLAQMDNLLAERLGEPLRGQGYRVSLSPQIEKVESCLALLHSENPDVLILAASSGGLALCRQLRQSGCSLPVLLLSDGDAISERAAGLEVGADDYMVPPYSAEELLERVQCQLRRFHNRGGGLLRLADLTLNTGSREVRRAGRSIELTAREYDLLLFLLERAGEILSREQILQGVWGEHFDSESNVVEVYIRYLRLKIERPGEKKLIHTVRSVGYSLHD</sequence>
<keyword evidence="11" id="KW-1185">Reference proteome</keyword>
<dbReference type="Gene3D" id="3.40.50.2300">
    <property type="match status" value="1"/>
</dbReference>
<dbReference type="Proteomes" id="UP000017396">
    <property type="component" value="Chromosome"/>
</dbReference>
<dbReference type="PANTHER" id="PTHR48111:SF22">
    <property type="entry name" value="REGULATOR OF RPOS"/>
    <property type="match status" value="1"/>
</dbReference>
<organism evidence="10 11">
    <name type="scientific">Gloeobacter kilaueensis (strain ATCC BAA-2537 / CCAP 1431/1 / ULC 316 / JS1)</name>
    <dbReference type="NCBI Taxonomy" id="1183438"/>
    <lineage>
        <taxon>Bacteria</taxon>
        <taxon>Bacillati</taxon>
        <taxon>Cyanobacteriota</taxon>
        <taxon>Cyanophyceae</taxon>
        <taxon>Gloeobacterales</taxon>
        <taxon>Gloeobacteraceae</taxon>
        <taxon>Gloeobacter</taxon>
    </lineage>
</organism>
<evidence type="ECO:0000256" key="7">
    <source>
        <dbReference type="PROSITE-ProRule" id="PRU01091"/>
    </source>
</evidence>
<dbReference type="RefSeq" id="WP_023175737.1">
    <property type="nucleotide sequence ID" value="NC_022600.1"/>
</dbReference>
<keyword evidence="3" id="KW-0805">Transcription regulation</keyword>
<dbReference type="AlphaFoldDB" id="U5QN37"/>
<dbReference type="SMART" id="SM00448">
    <property type="entry name" value="REC"/>
    <property type="match status" value="1"/>
</dbReference>
<evidence type="ECO:0000256" key="2">
    <source>
        <dbReference type="ARBA" id="ARBA00023012"/>
    </source>
</evidence>
<dbReference type="EMBL" id="CP003587">
    <property type="protein sequence ID" value="AGY60392.1"/>
    <property type="molecule type" value="Genomic_DNA"/>
</dbReference>
<dbReference type="GO" id="GO:0000976">
    <property type="term" value="F:transcription cis-regulatory region binding"/>
    <property type="evidence" value="ECO:0007669"/>
    <property type="project" value="TreeGrafter"/>
</dbReference>
<dbReference type="SUPFAM" id="SSF52172">
    <property type="entry name" value="CheY-like"/>
    <property type="match status" value="1"/>
</dbReference>
<dbReference type="OrthoDB" id="9790442at2"/>
<dbReference type="Pfam" id="PF00072">
    <property type="entry name" value="Response_reg"/>
    <property type="match status" value="1"/>
</dbReference>
<dbReference type="InterPro" id="IPR001789">
    <property type="entry name" value="Sig_transdc_resp-reg_receiver"/>
</dbReference>
<proteinExistence type="predicted"/>
<keyword evidence="5" id="KW-0804">Transcription</keyword>
<evidence type="ECO:0000313" key="10">
    <source>
        <dbReference type="EMBL" id="AGY60392.1"/>
    </source>
</evidence>
<evidence type="ECO:0000256" key="4">
    <source>
        <dbReference type="ARBA" id="ARBA00023125"/>
    </source>
</evidence>
<evidence type="ECO:0000313" key="11">
    <source>
        <dbReference type="Proteomes" id="UP000017396"/>
    </source>
</evidence>
<feature type="domain" description="OmpR/PhoB-type" evidence="9">
    <location>
        <begin position="136"/>
        <end position="234"/>
    </location>
</feature>
<comment type="caution">
    <text evidence="6">Lacks conserved residue(s) required for the propagation of feature annotation.</text>
</comment>
<evidence type="ECO:0000256" key="3">
    <source>
        <dbReference type="ARBA" id="ARBA00023015"/>
    </source>
</evidence>